<evidence type="ECO:0000313" key="2">
    <source>
        <dbReference type="Proteomes" id="UP001627154"/>
    </source>
</evidence>
<sequence length="286" mass="32222">MDHNRKKPVEHDHPSAGERYINLEAQRLFHREQDRVQCIDSLIPSNYEALFIPGGQGVINYMLLARGEPFRPPVPTFKNIIERFIADKKPIGTISSGGIVVATVYKMIGYENFYYTMGSRGQHQILSRRPTPYWNRQSCHIPNQTLHNEYQFSTEEPHRLLIGRPPSQKVDSGPRRLSPPKKGKVAVLLNGCGGSDGSNVCETVCLANQLSLFGFSPIFFAPNYLITQNLEGETSSNPSDSQITGMRHSQAEAARLSLRRYVQNVNNLRLGDYLALIIPGSQYYTN</sequence>
<dbReference type="EMBL" id="JBJJXI010000173">
    <property type="protein sequence ID" value="KAL3384447.1"/>
    <property type="molecule type" value="Genomic_DNA"/>
</dbReference>
<dbReference type="InterPro" id="IPR029062">
    <property type="entry name" value="Class_I_gatase-like"/>
</dbReference>
<dbReference type="Gene3D" id="3.40.50.880">
    <property type="match status" value="2"/>
</dbReference>
<dbReference type="Proteomes" id="UP001627154">
    <property type="component" value="Unassembled WGS sequence"/>
</dbReference>
<evidence type="ECO:0000313" key="1">
    <source>
        <dbReference type="EMBL" id="KAL3384447.1"/>
    </source>
</evidence>
<evidence type="ECO:0008006" key="3">
    <source>
        <dbReference type="Google" id="ProtNLM"/>
    </source>
</evidence>
<comment type="caution">
    <text evidence="1">The sequence shown here is derived from an EMBL/GenBank/DDBJ whole genome shotgun (WGS) entry which is preliminary data.</text>
</comment>
<dbReference type="PANTHER" id="PTHR10224:SF11">
    <property type="entry name" value="ES1 PROTEIN HOMOLOG, MITOCHONDRIAL"/>
    <property type="match status" value="1"/>
</dbReference>
<name>A0ABD2VVM0_9HYME</name>
<reference evidence="1 2" key="1">
    <citation type="journal article" date="2024" name="bioRxiv">
        <title>A reference genome for Trichogramma kaykai: A tiny desert-dwelling parasitoid wasp with competing sex-ratio distorters.</title>
        <authorList>
            <person name="Culotta J."/>
            <person name="Lindsey A.R."/>
        </authorList>
    </citation>
    <scope>NUCLEOTIDE SEQUENCE [LARGE SCALE GENOMIC DNA]</scope>
    <source>
        <strain evidence="1 2">KSX58</strain>
    </source>
</reference>
<dbReference type="AlphaFoldDB" id="A0ABD2VVM0"/>
<organism evidence="1 2">
    <name type="scientific">Trichogramma kaykai</name>
    <dbReference type="NCBI Taxonomy" id="54128"/>
    <lineage>
        <taxon>Eukaryota</taxon>
        <taxon>Metazoa</taxon>
        <taxon>Ecdysozoa</taxon>
        <taxon>Arthropoda</taxon>
        <taxon>Hexapoda</taxon>
        <taxon>Insecta</taxon>
        <taxon>Pterygota</taxon>
        <taxon>Neoptera</taxon>
        <taxon>Endopterygota</taxon>
        <taxon>Hymenoptera</taxon>
        <taxon>Apocrita</taxon>
        <taxon>Proctotrupomorpha</taxon>
        <taxon>Chalcidoidea</taxon>
        <taxon>Trichogrammatidae</taxon>
        <taxon>Trichogramma</taxon>
    </lineage>
</organism>
<keyword evidence="2" id="KW-1185">Reference proteome</keyword>
<dbReference type="SUPFAM" id="SSF52317">
    <property type="entry name" value="Class I glutamine amidotransferase-like"/>
    <property type="match status" value="1"/>
</dbReference>
<accession>A0ABD2VVM0</accession>
<proteinExistence type="predicted"/>
<dbReference type="PANTHER" id="PTHR10224">
    <property type="entry name" value="ES1 PROTEIN HOMOLOG, MITOCHONDRIAL"/>
    <property type="match status" value="1"/>
</dbReference>
<protein>
    <recommendedName>
        <fullName evidence="3">DJ-1/PfpI domain-containing protein</fullName>
    </recommendedName>
</protein>
<gene>
    <name evidence="1" type="ORF">TKK_019840</name>
</gene>